<dbReference type="GO" id="GO:0003677">
    <property type="term" value="F:DNA binding"/>
    <property type="evidence" value="ECO:0007669"/>
    <property type="project" value="UniProtKB-UniRule"/>
</dbReference>
<evidence type="ECO:0000256" key="2">
    <source>
        <dbReference type="ARBA" id="ARBA00022908"/>
    </source>
</evidence>
<evidence type="ECO:0000259" key="7">
    <source>
        <dbReference type="PROSITE" id="PS51898"/>
    </source>
</evidence>
<dbReference type="Pfam" id="PF14659">
    <property type="entry name" value="Phage_int_SAM_3"/>
    <property type="match status" value="1"/>
</dbReference>
<dbReference type="Gene3D" id="1.10.150.130">
    <property type="match status" value="1"/>
</dbReference>
<organism evidence="9 10">
    <name type="scientific">Labedaea rhizosphaerae</name>
    <dbReference type="NCBI Taxonomy" id="598644"/>
    <lineage>
        <taxon>Bacteria</taxon>
        <taxon>Bacillati</taxon>
        <taxon>Actinomycetota</taxon>
        <taxon>Actinomycetes</taxon>
        <taxon>Pseudonocardiales</taxon>
        <taxon>Pseudonocardiaceae</taxon>
        <taxon>Labedaea</taxon>
    </lineage>
</organism>
<keyword evidence="2" id="KW-0229">DNA integration</keyword>
<evidence type="ECO:0000256" key="5">
    <source>
        <dbReference type="PROSITE-ProRule" id="PRU01248"/>
    </source>
</evidence>
<dbReference type="PANTHER" id="PTHR30349:SF64">
    <property type="entry name" value="PROPHAGE INTEGRASE INTD-RELATED"/>
    <property type="match status" value="1"/>
</dbReference>
<dbReference type="InterPro" id="IPR013762">
    <property type="entry name" value="Integrase-like_cat_sf"/>
</dbReference>
<dbReference type="GO" id="GO:0015074">
    <property type="term" value="P:DNA integration"/>
    <property type="evidence" value="ECO:0007669"/>
    <property type="project" value="UniProtKB-KW"/>
</dbReference>
<feature type="region of interest" description="Disordered" evidence="6">
    <location>
        <begin position="442"/>
        <end position="470"/>
    </location>
</feature>
<evidence type="ECO:0000256" key="3">
    <source>
        <dbReference type="ARBA" id="ARBA00023125"/>
    </source>
</evidence>
<dbReference type="PANTHER" id="PTHR30349">
    <property type="entry name" value="PHAGE INTEGRASE-RELATED"/>
    <property type="match status" value="1"/>
</dbReference>
<feature type="domain" description="Core-binding (CB)" evidence="8">
    <location>
        <begin position="89"/>
        <end position="171"/>
    </location>
</feature>
<dbReference type="SUPFAM" id="SSF56349">
    <property type="entry name" value="DNA breaking-rejoining enzymes"/>
    <property type="match status" value="1"/>
</dbReference>
<gene>
    <name evidence="9" type="ORF">EV186_11046</name>
</gene>
<evidence type="ECO:0000256" key="6">
    <source>
        <dbReference type="SAM" id="MobiDB-lite"/>
    </source>
</evidence>
<evidence type="ECO:0000313" key="9">
    <source>
        <dbReference type="EMBL" id="TDP90506.1"/>
    </source>
</evidence>
<proteinExistence type="inferred from homology"/>
<protein>
    <submittedName>
        <fullName evidence="9">Site-specific recombinase XerD</fullName>
    </submittedName>
</protein>
<keyword evidence="4" id="KW-0233">DNA recombination</keyword>
<dbReference type="PROSITE" id="PS51898">
    <property type="entry name" value="TYR_RECOMBINASE"/>
    <property type="match status" value="1"/>
</dbReference>
<sequence length="470" mass="51717">MSKGRVYRRCACRDEAGKQLGKACPKLAADRKHGQWYYAVDVPTVDGRRKTVRRSRDGGGRFPTKKAAESALSELLKRLGIGVEINDRETVAAFLTGWVGDMRLALKPSTMLNYGRYVNLDIIPAIGAIKLEQLRHNHVQAFRDDLMAAGRGAVTVDRILSTLSSAMSDAVEQRRLPYNPVEHVRRPPAKAVERLPWDAGQFALFFQHAKADRMVYLFETIAGCALRRGEALALRWSDIDLDARALKVRRTLSDVNGALVFTAPKTDGSAASVGLSQRVVEALKAQRALLELERAQWGAEYQDNDLVFPREDGAPLRPKRVLRHFRSITNRARRARQIADYQRAHPELSEAEALEGLKTATMPDPLPEIRVHDLRHGAATMLLAEGVPLAVVSKMLRHTKVSTTVDLYGHLLHDVALNAADAMASSLDAAAAELEAMRTAETTLRPQRPAGAPAGSRSTANPQVSDGGRL</sequence>
<dbReference type="Pfam" id="PF00589">
    <property type="entry name" value="Phage_integrase"/>
    <property type="match status" value="1"/>
</dbReference>
<dbReference type="InterPro" id="IPR010998">
    <property type="entry name" value="Integrase_recombinase_N"/>
</dbReference>
<name>A0A4R6RWH9_LABRH</name>
<dbReference type="Proteomes" id="UP000295444">
    <property type="component" value="Unassembled WGS sequence"/>
</dbReference>
<evidence type="ECO:0000256" key="1">
    <source>
        <dbReference type="ARBA" id="ARBA00008857"/>
    </source>
</evidence>
<dbReference type="RefSeq" id="WP_133854042.1">
    <property type="nucleotide sequence ID" value="NZ_SNXZ01000010.1"/>
</dbReference>
<dbReference type="CDD" id="cd01189">
    <property type="entry name" value="INT_ICEBs1_C_like"/>
    <property type="match status" value="1"/>
</dbReference>
<comment type="caution">
    <text evidence="9">The sequence shown here is derived from an EMBL/GenBank/DDBJ whole genome shotgun (WGS) entry which is preliminary data.</text>
</comment>
<dbReference type="InterPro" id="IPR004107">
    <property type="entry name" value="Integrase_SAM-like_N"/>
</dbReference>
<dbReference type="PROSITE" id="PS51900">
    <property type="entry name" value="CB"/>
    <property type="match status" value="1"/>
</dbReference>
<dbReference type="InterPro" id="IPR011010">
    <property type="entry name" value="DNA_brk_join_enz"/>
</dbReference>
<dbReference type="InterPro" id="IPR044068">
    <property type="entry name" value="CB"/>
</dbReference>
<dbReference type="EMBL" id="SNXZ01000010">
    <property type="protein sequence ID" value="TDP90506.1"/>
    <property type="molecule type" value="Genomic_DNA"/>
</dbReference>
<dbReference type="InterPro" id="IPR050090">
    <property type="entry name" value="Tyrosine_recombinase_XerCD"/>
</dbReference>
<dbReference type="AlphaFoldDB" id="A0A4R6RWH9"/>
<accession>A0A4R6RWH9</accession>
<comment type="similarity">
    <text evidence="1">Belongs to the 'phage' integrase family.</text>
</comment>
<keyword evidence="10" id="KW-1185">Reference proteome</keyword>
<dbReference type="GO" id="GO:0006310">
    <property type="term" value="P:DNA recombination"/>
    <property type="evidence" value="ECO:0007669"/>
    <property type="project" value="UniProtKB-KW"/>
</dbReference>
<evidence type="ECO:0000313" key="10">
    <source>
        <dbReference type="Proteomes" id="UP000295444"/>
    </source>
</evidence>
<dbReference type="Gene3D" id="1.10.443.10">
    <property type="entry name" value="Intergrase catalytic core"/>
    <property type="match status" value="1"/>
</dbReference>
<evidence type="ECO:0000256" key="4">
    <source>
        <dbReference type="ARBA" id="ARBA00023172"/>
    </source>
</evidence>
<dbReference type="InterPro" id="IPR002104">
    <property type="entry name" value="Integrase_catalytic"/>
</dbReference>
<feature type="domain" description="Tyr recombinase" evidence="7">
    <location>
        <begin position="190"/>
        <end position="421"/>
    </location>
</feature>
<evidence type="ECO:0000259" key="8">
    <source>
        <dbReference type="PROSITE" id="PS51900"/>
    </source>
</evidence>
<dbReference type="OrthoDB" id="4326943at2"/>
<keyword evidence="3 5" id="KW-0238">DNA-binding</keyword>
<reference evidence="9 10" key="1">
    <citation type="submission" date="2019-03" db="EMBL/GenBank/DDBJ databases">
        <title>Genomic Encyclopedia of Type Strains, Phase IV (KMG-IV): sequencing the most valuable type-strain genomes for metagenomic binning, comparative biology and taxonomic classification.</title>
        <authorList>
            <person name="Goeker M."/>
        </authorList>
    </citation>
    <scope>NUCLEOTIDE SEQUENCE [LARGE SCALE GENOMIC DNA]</scope>
    <source>
        <strain evidence="9 10">DSM 45361</strain>
    </source>
</reference>